<dbReference type="AlphaFoldDB" id="A0A8J3CBZ5"/>
<sequence>MNGHRPGSGVAGPVLVAGGGPIGLVTALGLARYGIRSVVLEADEHLPTGAGAGVLVSRSLEVLDRYGAAEDVVSAALRVDEIGDLDRFTRRRTQTVKFDLLAGDTRFPFLANLPQHRLTSLLAGVLLRTGLGELRTGHRLTDLRDGDDGVTATVRTARTEYQFQTPYLLGCDGTRSTVRQLIGVAAPSTTPPESHAIVDVEIDLDLANPRDYPYLSYFVDPAEWLVLVRLPEYWRLIYPVPPESPPPTPMGIAARVRRFLGEIDWLHVLDSQVYTAHHQVAQRWRVGRVFLLGDAAHSVSPLWSLGLNVGVLDASNLPWRLAWVLRNRASAELLDGYEVEQHPLAAHGAGELAEAARRLIARRGSRTVSGSWGTVSTRSLLGVRLDSEGRSSLLRTQDSPPPVRVGDRVPDTVLRGPDGPVSIHQLAHDCFVALHFGDARRRPSLPASSPTYTHWLVSRWDVPPGSGLRGRLLLDPGGRVATRLGCPPNSVCLVRPDGHVAAVESRISAVHAVYRRITGNRSGNV</sequence>
<gene>
    <name evidence="5" type="ORF">GCM10012275_29850</name>
</gene>
<reference evidence="5" key="1">
    <citation type="journal article" date="2014" name="Int. J. Syst. Evol. Microbiol.">
        <title>Complete genome sequence of Corynebacterium casei LMG S-19264T (=DSM 44701T), isolated from a smear-ripened cheese.</title>
        <authorList>
            <consortium name="US DOE Joint Genome Institute (JGI-PGF)"/>
            <person name="Walter F."/>
            <person name="Albersmeier A."/>
            <person name="Kalinowski J."/>
            <person name="Ruckert C."/>
        </authorList>
    </citation>
    <scope>NUCLEOTIDE SEQUENCE</scope>
    <source>
        <strain evidence="5">CGMCC 4.5737</strain>
    </source>
</reference>
<dbReference type="PRINTS" id="PR00420">
    <property type="entry name" value="RNGMNOXGNASE"/>
</dbReference>
<dbReference type="Gene3D" id="3.40.30.120">
    <property type="match status" value="1"/>
</dbReference>
<accession>A0A8J3CBZ5</accession>
<evidence type="ECO:0000256" key="3">
    <source>
        <dbReference type="ARBA" id="ARBA00022827"/>
    </source>
</evidence>
<dbReference type="GO" id="GO:0016709">
    <property type="term" value="F:oxidoreductase activity, acting on paired donors, with incorporation or reduction of molecular oxygen, NAD(P)H as one donor, and incorporation of one atom of oxygen"/>
    <property type="evidence" value="ECO:0007669"/>
    <property type="project" value="UniProtKB-ARBA"/>
</dbReference>
<evidence type="ECO:0000256" key="2">
    <source>
        <dbReference type="ARBA" id="ARBA00022630"/>
    </source>
</evidence>
<keyword evidence="6" id="KW-1185">Reference proteome</keyword>
<dbReference type="EMBL" id="BMMK01000012">
    <property type="protein sequence ID" value="GGM56751.1"/>
    <property type="molecule type" value="Genomic_DNA"/>
</dbReference>
<protein>
    <recommendedName>
        <fullName evidence="4">FAD-binding domain-containing protein</fullName>
    </recommendedName>
</protein>
<organism evidence="5 6">
    <name type="scientific">Longimycelium tulufanense</name>
    <dbReference type="NCBI Taxonomy" id="907463"/>
    <lineage>
        <taxon>Bacteria</taxon>
        <taxon>Bacillati</taxon>
        <taxon>Actinomycetota</taxon>
        <taxon>Actinomycetes</taxon>
        <taxon>Pseudonocardiales</taxon>
        <taxon>Pseudonocardiaceae</taxon>
        <taxon>Longimycelium</taxon>
    </lineage>
</organism>
<dbReference type="InterPro" id="IPR050641">
    <property type="entry name" value="RIFMO-like"/>
</dbReference>
<comment type="caution">
    <text evidence="5">The sequence shown here is derived from an EMBL/GenBank/DDBJ whole genome shotgun (WGS) entry which is preliminary data.</text>
</comment>
<dbReference type="GO" id="GO:0071949">
    <property type="term" value="F:FAD binding"/>
    <property type="evidence" value="ECO:0007669"/>
    <property type="project" value="InterPro"/>
</dbReference>
<keyword evidence="2" id="KW-0285">Flavoprotein</keyword>
<keyword evidence="3" id="KW-0274">FAD</keyword>
<name>A0A8J3CBZ5_9PSEU</name>
<evidence type="ECO:0000313" key="5">
    <source>
        <dbReference type="EMBL" id="GGM56751.1"/>
    </source>
</evidence>
<proteinExistence type="predicted"/>
<dbReference type="Gene3D" id="3.50.50.60">
    <property type="entry name" value="FAD/NAD(P)-binding domain"/>
    <property type="match status" value="1"/>
</dbReference>
<dbReference type="InterPro" id="IPR036188">
    <property type="entry name" value="FAD/NAD-bd_sf"/>
</dbReference>
<comment type="cofactor">
    <cofactor evidence="1">
        <name>FAD</name>
        <dbReference type="ChEBI" id="CHEBI:57692"/>
    </cofactor>
</comment>
<evidence type="ECO:0000256" key="1">
    <source>
        <dbReference type="ARBA" id="ARBA00001974"/>
    </source>
</evidence>
<evidence type="ECO:0000259" key="4">
    <source>
        <dbReference type="Pfam" id="PF01494"/>
    </source>
</evidence>
<dbReference type="InterPro" id="IPR002938">
    <property type="entry name" value="FAD-bd"/>
</dbReference>
<dbReference type="RefSeq" id="WP_189058049.1">
    <property type="nucleotide sequence ID" value="NZ_BMMK01000012.1"/>
</dbReference>
<dbReference type="Gene3D" id="3.30.70.2450">
    <property type="match status" value="1"/>
</dbReference>
<reference evidence="5" key="2">
    <citation type="submission" date="2020-09" db="EMBL/GenBank/DDBJ databases">
        <authorList>
            <person name="Sun Q."/>
            <person name="Zhou Y."/>
        </authorList>
    </citation>
    <scope>NUCLEOTIDE SEQUENCE</scope>
    <source>
        <strain evidence="5">CGMCC 4.5737</strain>
    </source>
</reference>
<feature type="domain" description="FAD-binding" evidence="4">
    <location>
        <begin position="13"/>
        <end position="346"/>
    </location>
</feature>
<dbReference type="PANTHER" id="PTHR43004:SF19">
    <property type="entry name" value="BINDING MONOOXYGENASE, PUTATIVE (JCVI)-RELATED"/>
    <property type="match status" value="1"/>
</dbReference>
<dbReference type="SUPFAM" id="SSF51905">
    <property type="entry name" value="FAD/NAD(P)-binding domain"/>
    <property type="match status" value="1"/>
</dbReference>
<evidence type="ECO:0000313" key="6">
    <source>
        <dbReference type="Proteomes" id="UP000637578"/>
    </source>
</evidence>
<dbReference type="Proteomes" id="UP000637578">
    <property type="component" value="Unassembled WGS sequence"/>
</dbReference>
<dbReference type="Pfam" id="PF01494">
    <property type="entry name" value="FAD_binding_3"/>
    <property type="match status" value="1"/>
</dbReference>
<dbReference type="PANTHER" id="PTHR43004">
    <property type="entry name" value="TRK SYSTEM POTASSIUM UPTAKE PROTEIN"/>
    <property type="match status" value="1"/>
</dbReference>